<evidence type="ECO:0000256" key="2">
    <source>
        <dbReference type="ARBA" id="ARBA00019841"/>
    </source>
</evidence>
<dbReference type="NCBIfam" id="TIGR00644">
    <property type="entry name" value="recJ"/>
    <property type="match status" value="1"/>
</dbReference>
<keyword evidence="4 9" id="KW-0378">Hydrolase</keyword>
<keyword evidence="10" id="KW-1185">Reference proteome</keyword>
<organism evidence="9 10">
    <name type="scientific">Bacteroides uniformis (strain ATCC 8492 / DSM 6597 / CCUG 4942 / CIP 103695 / JCM 5828 / KCTC 5204 / NCTC 13054 / VPI 0061)</name>
    <dbReference type="NCBI Taxonomy" id="411479"/>
    <lineage>
        <taxon>Bacteria</taxon>
        <taxon>Pseudomonadati</taxon>
        <taxon>Bacteroidota</taxon>
        <taxon>Bacteroidia</taxon>
        <taxon>Bacteroidales</taxon>
        <taxon>Bacteroidaceae</taxon>
        <taxon>Bacteroides</taxon>
    </lineage>
</organism>
<gene>
    <name evidence="9" type="primary">recJ</name>
    <name evidence="9" type="ORF">BACUNI_03272</name>
</gene>
<dbReference type="InterPro" id="IPR051673">
    <property type="entry name" value="SSDNA_exonuclease_RecJ"/>
</dbReference>
<proteinExistence type="inferred from homology"/>
<comment type="similarity">
    <text evidence="1">Belongs to the RecJ family.</text>
</comment>
<evidence type="ECO:0000313" key="9">
    <source>
        <dbReference type="EMBL" id="EDO53257.1"/>
    </source>
</evidence>
<dbReference type="GO" id="GO:0004527">
    <property type="term" value="F:exonuclease activity"/>
    <property type="evidence" value="ECO:0007669"/>
    <property type="project" value="UniProtKB-KW"/>
</dbReference>
<evidence type="ECO:0000256" key="4">
    <source>
        <dbReference type="ARBA" id="ARBA00022801"/>
    </source>
</evidence>
<sequence length="623" mass="70228">MENTYTYKVFPQNSPPFQEFFIPLHLVGEKCTYCPPLLPQHLEIEKEKIIYKMTHKWNYQPITPEQAEASQQLAQELGISPILGKLLVERGITTAADARKFFRPQLPDLYDPFLMKDMDIAVERLNKAMGKKERILVYGDYDVDGTTAVALVYKFIQQFYSNIDYYIPDRYNEGYGVSIQGVDYAAESGVGLIIVLDCGIKAVEEITYAKEKGIDFIICDHHVPDDVLPPAVAILNAKREDNTYPYEHLSGCGVGFKFMQAFALNNGIEFHHLIPLLDLCAVSIASDIVPIMGENRILAYHGLKQLNSNPSVGLKAIIDVCGLTDKDITVSDIVFKIGPRINASGRIQNGKEAVDLLTEKDFSLALEKAGQINQYNETRKDLDKTMTEEANKIVADLDGLADRRSIVLYNEDWHKGVIGIVASRLTEIYYRPAVVLTRTDDMATGSARSVSGFDVYKAIEYCRDLLENFGGHTYAAGLSMKVENVPAFIERFEEFVSQNILPEQTCAVIDINAEIDFRDITPKFFSDLKKFNPFGPDNAKPIFCTHNVYDYGTSKVVGRDQEHIKLELVDNKSNNVMNGIAFGQSSHVRFIKTKRSFDICYSIEENTHKRGEVQLQIEDIKPN</sequence>
<reference evidence="9" key="1">
    <citation type="submission" date="2007-06" db="EMBL/GenBank/DDBJ databases">
        <authorList>
            <person name="Fulton L."/>
            <person name="Clifton S."/>
            <person name="Fulton B."/>
            <person name="Xu J."/>
            <person name="Minx P."/>
            <person name="Pepin K.H."/>
            <person name="Johnson M."/>
            <person name="Thiruvilangam P."/>
            <person name="Bhonagiri V."/>
            <person name="Nash W.E."/>
            <person name="Mardis E.R."/>
            <person name="Wilson R.K."/>
        </authorList>
    </citation>
    <scope>NUCLEOTIDE SEQUENCE [LARGE SCALE GENOMIC DNA]</scope>
    <source>
        <strain evidence="9">ATCC 8492</strain>
    </source>
</reference>
<evidence type="ECO:0000256" key="1">
    <source>
        <dbReference type="ARBA" id="ARBA00005915"/>
    </source>
</evidence>
<name>A0ABC9N910_BACUC</name>
<keyword evidence="3" id="KW-0540">Nuclease</keyword>
<keyword evidence="5 9" id="KW-0269">Exonuclease</keyword>
<feature type="domain" description="DDH" evidence="6">
    <location>
        <begin position="134"/>
        <end position="281"/>
    </location>
</feature>
<feature type="domain" description="RecJ OB" evidence="8">
    <location>
        <begin position="511"/>
        <end position="619"/>
    </location>
</feature>
<protein>
    <recommendedName>
        <fullName evidence="2">Single-stranded-DNA-specific exonuclease RecJ</fullName>
    </recommendedName>
</protein>
<evidence type="ECO:0000256" key="3">
    <source>
        <dbReference type="ARBA" id="ARBA00022722"/>
    </source>
</evidence>
<dbReference type="Pfam" id="PF02272">
    <property type="entry name" value="DHHA1"/>
    <property type="match status" value="1"/>
</dbReference>
<dbReference type="InterPro" id="IPR038763">
    <property type="entry name" value="DHH_sf"/>
</dbReference>
<evidence type="ECO:0000259" key="8">
    <source>
        <dbReference type="Pfam" id="PF17768"/>
    </source>
</evidence>
<evidence type="ECO:0000256" key="5">
    <source>
        <dbReference type="ARBA" id="ARBA00022839"/>
    </source>
</evidence>
<dbReference type="Gene3D" id="3.90.1640.30">
    <property type="match status" value="1"/>
</dbReference>
<comment type="caution">
    <text evidence="9">The sequence shown here is derived from an EMBL/GenBank/DDBJ whole genome shotgun (WGS) entry which is preliminary data.</text>
</comment>
<accession>A0ABC9N910</accession>
<dbReference type="InterPro" id="IPR001667">
    <property type="entry name" value="DDH_dom"/>
</dbReference>
<dbReference type="Gene3D" id="3.10.310.30">
    <property type="match status" value="1"/>
</dbReference>
<dbReference type="InterPro" id="IPR041122">
    <property type="entry name" value="RecJ_OB"/>
</dbReference>
<dbReference type="InterPro" id="IPR004610">
    <property type="entry name" value="RecJ"/>
</dbReference>
<dbReference type="Pfam" id="PF01368">
    <property type="entry name" value="DHH"/>
    <property type="match status" value="1"/>
</dbReference>
<dbReference type="InterPro" id="IPR003156">
    <property type="entry name" value="DHHA1_dom"/>
</dbReference>
<feature type="domain" description="DHHA1" evidence="7">
    <location>
        <begin position="406"/>
        <end position="497"/>
    </location>
</feature>
<dbReference type="Pfam" id="PF17768">
    <property type="entry name" value="RecJ_OB"/>
    <property type="match status" value="1"/>
</dbReference>
<dbReference type="EMBL" id="AAYH02000046">
    <property type="protein sequence ID" value="EDO53257.1"/>
    <property type="molecule type" value="Genomic_DNA"/>
</dbReference>
<evidence type="ECO:0000313" key="10">
    <source>
        <dbReference type="Proteomes" id="UP000004110"/>
    </source>
</evidence>
<dbReference type="SUPFAM" id="SSF64182">
    <property type="entry name" value="DHH phosphoesterases"/>
    <property type="match status" value="1"/>
</dbReference>
<evidence type="ECO:0000259" key="7">
    <source>
        <dbReference type="Pfam" id="PF02272"/>
    </source>
</evidence>
<dbReference type="AlphaFoldDB" id="A0ABC9N910"/>
<dbReference type="PANTHER" id="PTHR30255:SF2">
    <property type="entry name" value="SINGLE-STRANDED-DNA-SPECIFIC EXONUCLEASE RECJ"/>
    <property type="match status" value="1"/>
</dbReference>
<dbReference type="Proteomes" id="UP000004110">
    <property type="component" value="Unassembled WGS sequence"/>
</dbReference>
<dbReference type="PANTHER" id="PTHR30255">
    <property type="entry name" value="SINGLE-STRANDED-DNA-SPECIFIC EXONUCLEASE RECJ"/>
    <property type="match status" value="1"/>
</dbReference>
<reference evidence="9" key="2">
    <citation type="submission" date="2013-11" db="EMBL/GenBank/DDBJ databases">
        <title>Draft genome sequence of Bacteroides uniformis (ATCC 8492).</title>
        <authorList>
            <person name="Sudarsanam P."/>
            <person name="Ley R."/>
            <person name="Guruge J."/>
            <person name="Turnbaugh P.J."/>
            <person name="Mahowald M."/>
            <person name="Liep D."/>
            <person name="Gordon J."/>
        </authorList>
    </citation>
    <scope>NUCLEOTIDE SEQUENCE</scope>
    <source>
        <strain evidence="9">ATCC 8492</strain>
    </source>
</reference>
<evidence type="ECO:0000259" key="6">
    <source>
        <dbReference type="Pfam" id="PF01368"/>
    </source>
</evidence>